<evidence type="ECO:0000313" key="4">
    <source>
        <dbReference type="Proteomes" id="UP000642829"/>
    </source>
</evidence>
<dbReference type="EMBL" id="BMXG01000003">
    <property type="protein sequence ID" value="GHB93821.1"/>
    <property type="molecule type" value="Genomic_DNA"/>
</dbReference>
<dbReference type="Gene3D" id="3.20.20.370">
    <property type="entry name" value="Glycoside hydrolase/deacetylase"/>
    <property type="match status" value="1"/>
</dbReference>
<dbReference type="Proteomes" id="UP000642829">
    <property type="component" value="Unassembled WGS sequence"/>
</dbReference>
<dbReference type="InterPro" id="IPR002509">
    <property type="entry name" value="NODB_dom"/>
</dbReference>
<reference evidence="3" key="2">
    <citation type="submission" date="2020-09" db="EMBL/GenBank/DDBJ databases">
        <authorList>
            <person name="Sun Q."/>
            <person name="Kim S."/>
        </authorList>
    </citation>
    <scope>NUCLEOTIDE SEQUENCE</scope>
    <source>
        <strain evidence="3">KCTC 12870</strain>
    </source>
</reference>
<accession>A0A8J3GDS4</accession>
<reference evidence="3" key="1">
    <citation type="journal article" date="2014" name="Int. J. Syst. Evol. Microbiol.">
        <title>Complete genome sequence of Corynebacterium casei LMG S-19264T (=DSM 44701T), isolated from a smear-ripened cheese.</title>
        <authorList>
            <consortium name="US DOE Joint Genome Institute (JGI-PGF)"/>
            <person name="Walter F."/>
            <person name="Albersmeier A."/>
            <person name="Kalinowski J."/>
            <person name="Ruckert C."/>
        </authorList>
    </citation>
    <scope>NUCLEOTIDE SEQUENCE</scope>
    <source>
        <strain evidence="3">KCTC 12870</strain>
    </source>
</reference>
<dbReference type="InterPro" id="IPR050248">
    <property type="entry name" value="Polysacc_deacetylase_ArnD"/>
</dbReference>
<dbReference type="PROSITE" id="PS51677">
    <property type="entry name" value="NODB"/>
    <property type="match status" value="1"/>
</dbReference>
<keyword evidence="1" id="KW-0812">Transmembrane</keyword>
<proteinExistence type="predicted"/>
<protein>
    <submittedName>
        <fullName evidence="3">Acetylxylan esterase</fullName>
    </submittedName>
</protein>
<dbReference type="CDD" id="cd10917">
    <property type="entry name" value="CE4_NodB_like_6s_7s"/>
    <property type="match status" value="1"/>
</dbReference>
<dbReference type="PANTHER" id="PTHR10587">
    <property type="entry name" value="GLYCOSYL TRANSFERASE-RELATED"/>
    <property type="match status" value="1"/>
</dbReference>
<dbReference type="AlphaFoldDB" id="A0A8J3GDS4"/>
<feature type="domain" description="NodB homology" evidence="2">
    <location>
        <begin position="43"/>
        <end position="225"/>
    </location>
</feature>
<sequence length="254" mass="28355">MTDYTLLGWMVFLGGGTIMVLQLIVPNWQGACDVVTNFLPAGKSVWLTIDDGPDPEDTPRLLELLAAHQAKATFFLIGQRAEQYPELVDAIRASGHEIGCHTYTHPTRTFWLAGRCKTRRELDCALPHIERERGEVTLYRSPVGIKSIFLRGLLQQRGLRCVGWTIRSGDGLGQDPDVIVHRVVNNVRPGAIILMHEGYRVASAVRIVAIQRVLESLTRDGYDFIQPTTDQLRTVPVKSLTPEPTTTTKELLCN</sequence>
<dbReference type="SUPFAM" id="SSF88713">
    <property type="entry name" value="Glycoside hydrolase/deacetylase"/>
    <property type="match status" value="1"/>
</dbReference>
<dbReference type="Pfam" id="PF01522">
    <property type="entry name" value="Polysacc_deac_1"/>
    <property type="match status" value="1"/>
</dbReference>
<organism evidence="3 4">
    <name type="scientific">Cerasicoccus arenae</name>
    <dbReference type="NCBI Taxonomy" id="424488"/>
    <lineage>
        <taxon>Bacteria</taxon>
        <taxon>Pseudomonadati</taxon>
        <taxon>Verrucomicrobiota</taxon>
        <taxon>Opitutia</taxon>
        <taxon>Puniceicoccales</taxon>
        <taxon>Cerasicoccaceae</taxon>
        <taxon>Cerasicoccus</taxon>
    </lineage>
</organism>
<name>A0A8J3GDS4_9BACT</name>
<gene>
    <name evidence="3" type="primary">nodB</name>
    <name evidence="3" type="ORF">GCM10007047_06710</name>
</gene>
<evidence type="ECO:0000259" key="2">
    <source>
        <dbReference type="PROSITE" id="PS51677"/>
    </source>
</evidence>
<evidence type="ECO:0000256" key="1">
    <source>
        <dbReference type="SAM" id="Phobius"/>
    </source>
</evidence>
<dbReference type="GO" id="GO:0016810">
    <property type="term" value="F:hydrolase activity, acting on carbon-nitrogen (but not peptide) bonds"/>
    <property type="evidence" value="ECO:0007669"/>
    <property type="project" value="InterPro"/>
</dbReference>
<keyword evidence="4" id="KW-1185">Reference proteome</keyword>
<keyword evidence="1" id="KW-0472">Membrane</keyword>
<dbReference type="GO" id="GO:0005975">
    <property type="term" value="P:carbohydrate metabolic process"/>
    <property type="evidence" value="ECO:0007669"/>
    <property type="project" value="InterPro"/>
</dbReference>
<dbReference type="PANTHER" id="PTHR10587:SF137">
    <property type="entry name" value="4-DEOXY-4-FORMAMIDO-L-ARABINOSE-PHOSPHOUNDECAPRENOL DEFORMYLASE ARND-RELATED"/>
    <property type="match status" value="1"/>
</dbReference>
<evidence type="ECO:0000313" key="3">
    <source>
        <dbReference type="EMBL" id="GHB93821.1"/>
    </source>
</evidence>
<comment type="caution">
    <text evidence="3">The sequence shown here is derived from an EMBL/GenBank/DDBJ whole genome shotgun (WGS) entry which is preliminary data.</text>
</comment>
<keyword evidence="1" id="KW-1133">Transmembrane helix</keyword>
<dbReference type="InterPro" id="IPR011330">
    <property type="entry name" value="Glyco_hydro/deAcase_b/a-brl"/>
</dbReference>
<feature type="transmembrane region" description="Helical" evidence="1">
    <location>
        <begin position="6"/>
        <end position="25"/>
    </location>
</feature>